<evidence type="ECO:0000256" key="6">
    <source>
        <dbReference type="ARBA" id="ARBA00023004"/>
    </source>
</evidence>
<protein>
    <submittedName>
        <fullName evidence="9">Hydroxyquinol 1,2-dioxygenase</fullName>
    </submittedName>
</protein>
<gene>
    <name evidence="9" type="ORF">MAPG_10807</name>
</gene>
<dbReference type="InterPro" id="IPR050770">
    <property type="entry name" value="Intradiol_RC_Dioxygenase"/>
</dbReference>
<dbReference type="eggNOG" id="ENOG502QWDJ">
    <property type="taxonomic scope" value="Eukaryota"/>
</dbReference>
<evidence type="ECO:0000313" key="10">
    <source>
        <dbReference type="EnsemblFungi" id="MAPG_10807T0"/>
    </source>
</evidence>
<dbReference type="Pfam" id="PF04444">
    <property type="entry name" value="Dioxygenase_N"/>
    <property type="match status" value="1"/>
</dbReference>
<dbReference type="InterPro" id="IPR007535">
    <property type="entry name" value="Catechol_dOase_N"/>
</dbReference>
<reference evidence="9" key="3">
    <citation type="submission" date="2011-03" db="EMBL/GenBank/DDBJ databases">
        <title>Annotation of Magnaporthe poae ATCC 64411.</title>
        <authorList>
            <person name="Ma L.-J."/>
            <person name="Dead R."/>
            <person name="Young S.K."/>
            <person name="Zeng Q."/>
            <person name="Gargeya S."/>
            <person name="Fitzgerald M."/>
            <person name="Haas B."/>
            <person name="Abouelleil A."/>
            <person name="Alvarado L."/>
            <person name="Arachchi H.M."/>
            <person name="Berlin A."/>
            <person name="Brown A."/>
            <person name="Chapman S.B."/>
            <person name="Chen Z."/>
            <person name="Dunbar C."/>
            <person name="Freedman E."/>
            <person name="Gearin G."/>
            <person name="Gellesch M."/>
            <person name="Goldberg J."/>
            <person name="Griggs A."/>
            <person name="Gujja S."/>
            <person name="Heiman D."/>
            <person name="Howarth C."/>
            <person name="Larson L."/>
            <person name="Lui A."/>
            <person name="MacDonald P.J.P."/>
            <person name="Mehta T."/>
            <person name="Montmayeur A."/>
            <person name="Murphy C."/>
            <person name="Neiman D."/>
            <person name="Pearson M."/>
            <person name="Priest M."/>
            <person name="Roberts A."/>
            <person name="Saif S."/>
            <person name="Shea T."/>
            <person name="Shenoy N."/>
            <person name="Sisk P."/>
            <person name="Stolte C."/>
            <person name="Sykes S."/>
            <person name="Yandava C."/>
            <person name="Wortman J."/>
            <person name="Nusbaum C."/>
            <person name="Birren B."/>
        </authorList>
    </citation>
    <scope>NUCLEOTIDE SEQUENCE</scope>
    <source>
        <strain evidence="9">ATCC 64411</strain>
    </source>
</reference>
<dbReference type="InterPro" id="IPR000627">
    <property type="entry name" value="Intradiol_dOase_C"/>
</dbReference>
<dbReference type="AlphaFoldDB" id="A0A0C4EDK5"/>
<evidence type="ECO:0000256" key="4">
    <source>
        <dbReference type="ARBA" id="ARBA00022964"/>
    </source>
</evidence>
<evidence type="ECO:0000256" key="1">
    <source>
        <dbReference type="ARBA" id="ARBA00001965"/>
    </source>
</evidence>
<dbReference type="InterPro" id="IPR039390">
    <property type="entry name" value="1_2-HQD/HQD"/>
</dbReference>
<dbReference type="SUPFAM" id="SSF49482">
    <property type="entry name" value="Aromatic compound dioxygenase"/>
    <property type="match status" value="1"/>
</dbReference>
<feature type="domain" description="Catechol dioxygenase N-terminal" evidence="8">
    <location>
        <begin position="34"/>
        <end position="106"/>
    </location>
</feature>
<evidence type="ECO:0000256" key="3">
    <source>
        <dbReference type="ARBA" id="ARBA00022723"/>
    </source>
</evidence>
<dbReference type="InterPro" id="IPR015889">
    <property type="entry name" value="Intradiol_dOase_core"/>
</dbReference>
<dbReference type="Proteomes" id="UP000011715">
    <property type="component" value="Unassembled WGS sequence"/>
</dbReference>
<dbReference type="OMA" id="RCVMRSD"/>
<feature type="domain" description="Intradiol ring-cleavage dioxygenases" evidence="7">
    <location>
        <begin position="114"/>
        <end position="292"/>
    </location>
</feature>
<sequence length="331" mass="36566">MAAPNTATIPPLLDLTIDNITPNTLLINSQTPSARLRYLMSRLVTHLHDFARETRLSTSEWMNAITFLIATGQICSAERNEFILLSDILGLSLLVDNLNHPTPPGATEGTVLGPFHTHTAPELPNGASMSSDPEGEPMLAVCTVRDKAGNPLAGVKIDIWETDSTGHYDVQHADRNGQPSERCVMRSDEEGKFWFKGIKPVSYPIPNDGPVGKLLEKLGRHCWRPAHVHFMFEKAGMEKLITALYLRGDPYESSDAVFGVKKSLVIDLDKADAATAAKYGVAEGVWLLRHDFVLVTEEETSRLRDENALDAMRKLGLKVRLEDHLPVPDLD</sequence>
<evidence type="ECO:0000256" key="5">
    <source>
        <dbReference type="ARBA" id="ARBA00023002"/>
    </source>
</evidence>
<organism evidence="10 11">
    <name type="scientific">Magnaporthiopsis poae (strain ATCC 64411 / 73-15)</name>
    <name type="common">Kentucky bluegrass fungus</name>
    <name type="synonym">Magnaporthe poae</name>
    <dbReference type="NCBI Taxonomy" id="644358"/>
    <lineage>
        <taxon>Eukaryota</taxon>
        <taxon>Fungi</taxon>
        <taxon>Dikarya</taxon>
        <taxon>Ascomycota</taxon>
        <taxon>Pezizomycotina</taxon>
        <taxon>Sordariomycetes</taxon>
        <taxon>Sordariomycetidae</taxon>
        <taxon>Magnaporthales</taxon>
        <taxon>Magnaporthaceae</taxon>
        <taxon>Magnaporthiopsis</taxon>
    </lineage>
</organism>
<dbReference type="STRING" id="644358.A0A0C4EDK5"/>
<dbReference type="EnsemblFungi" id="MAPG_10807T0">
    <property type="protein sequence ID" value="MAPG_10807T0"/>
    <property type="gene ID" value="MAPG_10807"/>
</dbReference>
<evidence type="ECO:0000259" key="7">
    <source>
        <dbReference type="Pfam" id="PF00775"/>
    </source>
</evidence>
<keyword evidence="6" id="KW-0408">Iron</keyword>
<dbReference type="GO" id="GO:0018576">
    <property type="term" value="F:catechol 1,2-dioxygenase activity"/>
    <property type="evidence" value="ECO:0007669"/>
    <property type="project" value="InterPro"/>
</dbReference>
<dbReference type="VEuPathDB" id="FungiDB:MAPG_10807"/>
<name>A0A0C4EDK5_MAGP6</name>
<keyword evidence="5" id="KW-0560">Oxidoreductase</keyword>
<comment type="similarity">
    <text evidence="2">Belongs to the intradiol ring-cleavage dioxygenase family.</text>
</comment>
<keyword evidence="3" id="KW-0479">Metal-binding</keyword>
<proteinExistence type="inferred from homology"/>
<dbReference type="PANTHER" id="PTHR33711:SF7">
    <property type="entry name" value="INTRADIOL RING-CLEAVAGE DIOXYGENASES DOMAIN-CONTAINING PROTEIN-RELATED"/>
    <property type="match status" value="1"/>
</dbReference>
<keyword evidence="4 9" id="KW-0223">Dioxygenase</keyword>
<dbReference type="Gene3D" id="2.60.130.10">
    <property type="entry name" value="Aromatic compound dioxygenase"/>
    <property type="match status" value="1"/>
</dbReference>
<reference evidence="10" key="5">
    <citation type="submission" date="2015-06" db="UniProtKB">
        <authorList>
            <consortium name="EnsemblFungi"/>
        </authorList>
    </citation>
    <scope>IDENTIFICATION</scope>
    <source>
        <strain evidence="10">ATCC 64411</strain>
    </source>
</reference>
<dbReference type="GO" id="GO:0009712">
    <property type="term" value="P:catechol-containing compound metabolic process"/>
    <property type="evidence" value="ECO:0007669"/>
    <property type="project" value="InterPro"/>
</dbReference>
<dbReference type="CDD" id="cd03461">
    <property type="entry name" value="1_2-HQD"/>
    <property type="match status" value="1"/>
</dbReference>
<accession>A0A0C4EDK5</accession>
<keyword evidence="11" id="KW-1185">Reference proteome</keyword>
<evidence type="ECO:0000259" key="8">
    <source>
        <dbReference type="Pfam" id="PF04444"/>
    </source>
</evidence>
<comment type="cofactor">
    <cofactor evidence="1">
        <name>Fe(3+)</name>
        <dbReference type="ChEBI" id="CHEBI:29034"/>
    </cofactor>
</comment>
<reference evidence="11" key="1">
    <citation type="submission" date="2010-05" db="EMBL/GenBank/DDBJ databases">
        <title>The genome sequence of Magnaporthe poae strain ATCC 64411.</title>
        <authorList>
            <person name="Ma L.-J."/>
            <person name="Dead R."/>
            <person name="Young S."/>
            <person name="Zeng Q."/>
            <person name="Koehrsen M."/>
            <person name="Alvarado L."/>
            <person name="Berlin A."/>
            <person name="Chapman S.B."/>
            <person name="Chen Z."/>
            <person name="Freedman E."/>
            <person name="Gellesch M."/>
            <person name="Goldberg J."/>
            <person name="Griggs A."/>
            <person name="Gujja S."/>
            <person name="Heilman E.R."/>
            <person name="Heiman D."/>
            <person name="Hepburn T."/>
            <person name="Howarth C."/>
            <person name="Jen D."/>
            <person name="Larson L."/>
            <person name="Mehta T."/>
            <person name="Neiman D."/>
            <person name="Pearson M."/>
            <person name="Roberts A."/>
            <person name="Saif S."/>
            <person name="Shea T."/>
            <person name="Shenoy N."/>
            <person name="Sisk P."/>
            <person name="Stolte C."/>
            <person name="Sykes S."/>
            <person name="Walk T."/>
            <person name="White J."/>
            <person name="Yandava C."/>
            <person name="Haas B."/>
            <person name="Nusbaum C."/>
            <person name="Birren B."/>
        </authorList>
    </citation>
    <scope>NUCLEOTIDE SEQUENCE [LARGE SCALE GENOMIC DNA]</scope>
    <source>
        <strain evidence="11">ATCC 64411 / 73-15</strain>
    </source>
</reference>
<dbReference type="EMBL" id="ADBL01002669">
    <property type="status" value="NOT_ANNOTATED_CDS"/>
    <property type="molecule type" value="Genomic_DNA"/>
</dbReference>
<reference evidence="10" key="4">
    <citation type="journal article" date="2015" name="G3 (Bethesda)">
        <title>Genome sequences of three phytopathogenic species of the Magnaporthaceae family of fungi.</title>
        <authorList>
            <person name="Okagaki L.H."/>
            <person name="Nunes C.C."/>
            <person name="Sailsbery J."/>
            <person name="Clay B."/>
            <person name="Brown D."/>
            <person name="John T."/>
            <person name="Oh Y."/>
            <person name="Young N."/>
            <person name="Fitzgerald M."/>
            <person name="Haas B.J."/>
            <person name="Zeng Q."/>
            <person name="Young S."/>
            <person name="Adiconis X."/>
            <person name="Fan L."/>
            <person name="Levin J.Z."/>
            <person name="Mitchell T.K."/>
            <person name="Okubara P.A."/>
            <person name="Farman M.L."/>
            <person name="Kohn L.M."/>
            <person name="Birren B."/>
            <person name="Ma L.-J."/>
            <person name="Dean R.A."/>
        </authorList>
    </citation>
    <scope>NUCLEOTIDE SEQUENCE</scope>
    <source>
        <strain evidence="10">ATCC 64411 / 73-15</strain>
    </source>
</reference>
<dbReference type="GO" id="GO:0008199">
    <property type="term" value="F:ferric iron binding"/>
    <property type="evidence" value="ECO:0007669"/>
    <property type="project" value="InterPro"/>
</dbReference>
<dbReference type="PANTHER" id="PTHR33711">
    <property type="entry name" value="DIOXYGENASE, PUTATIVE (AFU_ORTHOLOGUE AFUA_2G02910)-RELATED"/>
    <property type="match status" value="1"/>
</dbReference>
<reference evidence="9" key="2">
    <citation type="submission" date="2010-05" db="EMBL/GenBank/DDBJ databases">
        <title>The Genome Sequence of Magnaporthe poae strain ATCC 64411.</title>
        <authorList>
            <consortium name="The Broad Institute Genome Sequencing Platform"/>
            <consortium name="Broad Institute Genome Sequencing Center for Infectious Disease"/>
            <person name="Ma L.-J."/>
            <person name="Dead R."/>
            <person name="Young S."/>
            <person name="Zeng Q."/>
            <person name="Koehrsen M."/>
            <person name="Alvarado L."/>
            <person name="Berlin A."/>
            <person name="Chapman S.B."/>
            <person name="Chen Z."/>
            <person name="Freedman E."/>
            <person name="Gellesch M."/>
            <person name="Goldberg J."/>
            <person name="Griggs A."/>
            <person name="Gujja S."/>
            <person name="Heilman E.R."/>
            <person name="Heiman D."/>
            <person name="Hepburn T."/>
            <person name="Howarth C."/>
            <person name="Jen D."/>
            <person name="Larson L."/>
            <person name="Mehta T."/>
            <person name="Neiman D."/>
            <person name="Pearson M."/>
            <person name="Roberts A."/>
            <person name="Saif S."/>
            <person name="Shea T."/>
            <person name="Shenoy N."/>
            <person name="Sisk P."/>
            <person name="Stolte C."/>
            <person name="Sykes S."/>
            <person name="Walk T."/>
            <person name="White J."/>
            <person name="Yandava C."/>
            <person name="Haas B."/>
            <person name="Nusbaum C."/>
            <person name="Birren B."/>
        </authorList>
    </citation>
    <scope>NUCLEOTIDE SEQUENCE</scope>
    <source>
        <strain evidence="9">ATCC 64411</strain>
    </source>
</reference>
<evidence type="ECO:0000256" key="2">
    <source>
        <dbReference type="ARBA" id="ARBA00007825"/>
    </source>
</evidence>
<dbReference type="Pfam" id="PF00775">
    <property type="entry name" value="Dioxygenase_C"/>
    <property type="match status" value="1"/>
</dbReference>
<dbReference type="EMBL" id="GL876978">
    <property type="protein sequence ID" value="KLU91858.1"/>
    <property type="molecule type" value="Genomic_DNA"/>
</dbReference>
<dbReference type="OrthoDB" id="5238185at2759"/>
<evidence type="ECO:0000313" key="11">
    <source>
        <dbReference type="Proteomes" id="UP000011715"/>
    </source>
</evidence>
<evidence type="ECO:0000313" key="9">
    <source>
        <dbReference type="EMBL" id="KLU91858.1"/>
    </source>
</evidence>